<dbReference type="Proteomes" id="UP001552299">
    <property type="component" value="Unassembled WGS sequence"/>
</dbReference>
<proteinExistence type="predicted"/>
<feature type="region of interest" description="Disordered" evidence="1">
    <location>
        <begin position="1"/>
        <end position="28"/>
    </location>
</feature>
<sequence>MEDQIVTDRSPELPGKLSVKGSSSLEGSRPCFSTHWRATSTRLPLLTLPSSLAARSVLFPITRIKIMDTIRTRSNLRIAVLYKVHHTLLKNDQGLSFGYNMMRELRLLDACDRKKEKMVVLKSNESDSDSYIAEEDDDFALMTR</sequence>
<dbReference type="AlphaFoldDB" id="A0ABD0UIH8"/>
<comment type="caution">
    <text evidence="2">The sequence shown here is derived from an EMBL/GenBank/DDBJ whole genome shotgun (WGS) entry which is preliminary data.</text>
</comment>
<evidence type="ECO:0000256" key="1">
    <source>
        <dbReference type="SAM" id="MobiDB-lite"/>
    </source>
</evidence>
<reference evidence="2 3" key="1">
    <citation type="journal article" date="2024" name="Plant Biotechnol. J.">
        <title>Dendrobium thyrsiflorum genome and its molecular insights into genes involved in important horticultural traits.</title>
        <authorList>
            <person name="Chen B."/>
            <person name="Wang J.Y."/>
            <person name="Zheng P.J."/>
            <person name="Li K.L."/>
            <person name="Liang Y.M."/>
            <person name="Chen X.F."/>
            <person name="Zhang C."/>
            <person name="Zhao X."/>
            <person name="He X."/>
            <person name="Zhang G.Q."/>
            <person name="Liu Z.J."/>
            <person name="Xu Q."/>
        </authorList>
    </citation>
    <scope>NUCLEOTIDE SEQUENCE [LARGE SCALE GENOMIC DNA]</scope>
    <source>
        <strain evidence="2">GZMU011</strain>
    </source>
</reference>
<evidence type="ECO:0000313" key="2">
    <source>
        <dbReference type="EMBL" id="KAL0910122.1"/>
    </source>
</evidence>
<name>A0ABD0UIH8_DENTH</name>
<evidence type="ECO:0000313" key="3">
    <source>
        <dbReference type="Proteomes" id="UP001552299"/>
    </source>
</evidence>
<accession>A0ABD0UIH8</accession>
<organism evidence="2 3">
    <name type="scientific">Dendrobium thyrsiflorum</name>
    <name type="common">Pinecone-like raceme dendrobium</name>
    <name type="synonym">Orchid</name>
    <dbReference type="NCBI Taxonomy" id="117978"/>
    <lineage>
        <taxon>Eukaryota</taxon>
        <taxon>Viridiplantae</taxon>
        <taxon>Streptophyta</taxon>
        <taxon>Embryophyta</taxon>
        <taxon>Tracheophyta</taxon>
        <taxon>Spermatophyta</taxon>
        <taxon>Magnoliopsida</taxon>
        <taxon>Liliopsida</taxon>
        <taxon>Asparagales</taxon>
        <taxon>Orchidaceae</taxon>
        <taxon>Epidendroideae</taxon>
        <taxon>Malaxideae</taxon>
        <taxon>Dendrobiinae</taxon>
        <taxon>Dendrobium</taxon>
    </lineage>
</organism>
<dbReference type="EMBL" id="JANQDX010000016">
    <property type="protein sequence ID" value="KAL0910122.1"/>
    <property type="molecule type" value="Genomic_DNA"/>
</dbReference>
<keyword evidence="3" id="KW-1185">Reference proteome</keyword>
<protein>
    <submittedName>
        <fullName evidence="2">Uncharacterized protein</fullName>
    </submittedName>
</protein>
<gene>
    <name evidence="2" type="ORF">M5K25_021064</name>
</gene>